<name>A0ABU6UT45_9FABA</name>
<evidence type="ECO:0000313" key="3">
    <source>
        <dbReference type="Proteomes" id="UP001341840"/>
    </source>
</evidence>
<protein>
    <submittedName>
        <fullName evidence="2">Uncharacterized protein</fullName>
    </submittedName>
</protein>
<sequence>MAQHRYDGTRWPQPSFNEIHPQFPSSALQPEPEPHLNGLESQVVAATSNTASGAHKCIFTHQRLAFDKGKGVADRSVEVTPELDLFTPYSTPLQGKLTTVNTQAPTGPAQANGNMLPHMLMDPEWAYGVPKMMEGPLTISLKPTLPLHEKKSMTFLLGNNWRHINSLMKTTCQPMLRTVRQSSLD</sequence>
<keyword evidence="3" id="KW-1185">Reference proteome</keyword>
<feature type="region of interest" description="Disordered" evidence="1">
    <location>
        <begin position="1"/>
        <end position="35"/>
    </location>
</feature>
<dbReference type="EMBL" id="JASCZI010121727">
    <property type="protein sequence ID" value="MED6162768.1"/>
    <property type="molecule type" value="Genomic_DNA"/>
</dbReference>
<comment type="caution">
    <text evidence="2">The sequence shown here is derived from an EMBL/GenBank/DDBJ whole genome shotgun (WGS) entry which is preliminary data.</text>
</comment>
<proteinExistence type="predicted"/>
<gene>
    <name evidence="2" type="ORF">PIB30_073655</name>
</gene>
<evidence type="ECO:0000313" key="2">
    <source>
        <dbReference type="EMBL" id="MED6162768.1"/>
    </source>
</evidence>
<accession>A0ABU6UT45</accession>
<organism evidence="2 3">
    <name type="scientific">Stylosanthes scabra</name>
    <dbReference type="NCBI Taxonomy" id="79078"/>
    <lineage>
        <taxon>Eukaryota</taxon>
        <taxon>Viridiplantae</taxon>
        <taxon>Streptophyta</taxon>
        <taxon>Embryophyta</taxon>
        <taxon>Tracheophyta</taxon>
        <taxon>Spermatophyta</taxon>
        <taxon>Magnoliopsida</taxon>
        <taxon>eudicotyledons</taxon>
        <taxon>Gunneridae</taxon>
        <taxon>Pentapetalae</taxon>
        <taxon>rosids</taxon>
        <taxon>fabids</taxon>
        <taxon>Fabales</taxon>
        <taxon>Fabaceae</taxon>
        <taxon>Papilionoideae</taxon>
        <taxon>50 kb inversion clade</taxon>
        <taxon>dalbergioids sensu lato</taxon>
        <taxon>Dalbergieae</taxon>
        <taxon>Pterocarpus clade</taxon>
        <taxon>Stylosanthes</taxon>
    </lineage>
</organism>
<evidence type="ECO:0000256" key="1">
    <source>
        <dbReference type="SAM" id="MobiDB-lite"/>
    </source>
</evidence>
<dbReference type="Proteomes" id="UP001341840">
    <property type="component" value="Unassembled WGS sequence"/>
</dbReference>
<reference evidence="2 3" key="1">
    <citation type="journal article" date="2023" name="Plants (Basel)">
        <title>Bridging the Gap: Combining Genomics and Transcriptomics Approaches to Understand Stylosanthes scabra, an Orphan Legume from the Brazilian Caatinga.</title>
        <authorList>
            <person name="Ferreira-Neto J.R.C."/>
            <person name="da Silva M.D."/>
            <person name="Binneck E."/>
            <person name="de Melo N.F."/>
            <person name="da Silva R.H."/>
            <person name="de Melo A.L.T.M."/>
            <person name="Pandolfi V."/>
            <person name="Bustamante F.O."/>
            <person name="Brasileiro-Vidal A.C."/>
            <person name="Benko-Iseppon A.M."/>
        </authorList>
    </citation>
    <scope>NUCLEOTIDE SEQUENCE [LARGE SCALE GENOMIC DNA]</scope>
    <source>
        <tissue evidence="2">Leaves</tissue>
    </source>
</reference>